<feature type="signal peptide" evidence="2">
    <location>
        <begin position="1"/>
        <end position="24"/>
    </location>
</feature>
<dbReference type="SMART" id="SM00869">
    <property type="entry name" value="Autotransporter"/>
    <property type="match status" value="1"/>
</dbReference>
<dbReference type="RefSeq" id="WP_078691974.1">
    <property type="nucleotide sequence ID" value="NZ_CP083444.1"/>
</dbReference>
<feature type="compositionally biased region" description="Polar residues" evidence="1">
    <location>
        <begin position="32"/>
        <end position="78"/>
    </location>
</feature>
<dbReference type="EMBL" id="CP083444">
    <property type="protein sequence ID" value="USP03581.1"/>
    <property type="molecule type" value="Genomic_DNA"/>
</dbReference>
<dbReference type="PANTHER" id="PTHR35037">
    <property type="entry name" value="C-TERMINAL REGION OF AIDA-LIKE PROTEIN"/>
    <property type="match status" value="1"/>
</dbReference>
<dbReference type="InterPro" id="IPR005546">
    <property type="entry name" value="Autotransporte_beta"/>
</dbReference>
<dbReference type="KEGG" id="btay:LAJ60_03970"/>
<dbReference type="InterPro" id="IPR006315">
    <property type="entry name" value="OM_autotransptr_brl_dom"/>
</dbReference>
<evidence type="ECO:0000259" key="3">
    <source>
        <dbReference type="PROSITE" id="PS51208"/>
    </source>
</evidence>
<feature type="compositionally biased region" description="Polar residues" evidence="1">
    <location>
        <begin position="86"/>
        <end position="101"/>
    </location>
</feature>
<evidence type="ECO:0000313" key="5">
    <source>
        <dbReference type="Proteomes" id="UP001056980"/>
    </source>
</evidence>
<dbReference type="InterPro" id="IPR051551">
    <property type="entry name" value="Autotransporter_adhesion"/>
</dbReference>
<dbReference type="AlphaFoldDB" id="A0A9Q9DNC7"/>
<dbReference type="PROSITE" id="PS51208">
    <property type="entry name" value="AUTOTRANSPORTER"/>
    <property type="match status" value="1"/>
</dbReference>
<name>A0A9Q9DNC7_BARTA</name>
<proteinExistence type="predicted"/>
<dbReference type="PANTHER" id="PTHR35037:SF3">
    <property type="entry name" value="C-TERMINAL REGION OF AIDA-LIKE PROTEIN"/>
    <property type="match status" value="1"/>
</dbReference>
<dbReference type="NCBIfam" id="TIGR01414">
    <property type="entry name" value="autotrans_barl"/>
    <property type="match status" value="1"/>
</dbReference>
<evidence type="ECO:0000256" key="2">
    <source>
        <dbReference type="SAM" id="SignalP"/>
    </source>
</evidence>
<dbReference type="GO" id="GO:0019867">
    <property type="term" value="C:outer membrane"/>
    <property type="evidence" value="ECO:0007669"/>
    <property type="project" value="InterPro"/>
</dbReference>
<feature type="chain" id="PRO_5040422808" evidence="2">
    <location>
        <begin position="25"/>
        <end position="1036"/>
    </location>
</feature>
<feature type="compositionally biased region" description="Polar residues" evidence="1">
    <location>
        <begin position="126"/>
        <end position="180"/>
    </location>
</feature>
<dbReference type="Gene3D" id="2.40.128.130">
    <property type="entry name" value="Autotransporter beta-domain"/>
    <property type="match status" value="1"/>
</dbReference>
<dbReference type="Proteomes" id="UP001056980">
    <property type="component" value="Chromosome"/>
</dbReference>
<feature type="compositionally biased region" description="Polar residues" evidence="1">
    <location>
        <begin position="188"/>
        <end position="202"/>
    </location>
</feature>
<feature type="region of interest" description="Disordered" evidence="1">
    <location>
        <begin position="32"/>
        <end position="252"/>
    </location>
</feature>
<dbReference type="InterPro" id="IPR011050">
    <property type="entry name" value="Pectin_lyase_fold/virulence"/>
</dbReference>
<dbReference type="InterPro" id="IPR036709">
    <property type="entry name" value="Autotransporte_beta_dom_sf"/>
</dbReference>
<dbReference type="SUPFAM" id="SSF103515">
    <property type="entry name" value="Autotransporter"/>
    <property type="match status" value="1"/>
</dbReference>
<accession>A0A9Q9DNC7</accession>
<feature type="compositionally biased region" description="Polar residues" evidence="1">
    <location>
        <begin position="214"/>
        <end position="235"/>
    </location>
</feature>
<dbReference type="Pfam" id="PF03797">
    <property type="entry name" value="Autotransporter"/>
    <property type="match status" value="1"/>
</dbReference>
<gene>
    <name evidence="4" type="ORF">LAJ60_03970</name>
</gene>
<keyword evidence="2" id="KW-0732">Signal</keyword>
<feature type="domain" description="Autotransporter" evidence="3">
    <location>
        <begin position="758"/>
        <end position="1036"/>
    </location>
</feature>
<organism evidence="4 5">
    <name type="scientific">Bartonella taylorii</name>
    <dbReference type="NCBI Taxonomy" id="33046"/>
    <lineage>
        <taxon>Bacteria</taxon>
        <taxon>Pseudomonadati</taxon>
        <taxon>Pseudomonadota</taxon>
        <taxon>Alphaproteobacteria</taxon>
        <taxon>Hyphomicrobiales</taxon>
        <taxon>Bartonellaceae</taxon>
        <taxon>Bartonella</taxon>
    </lineage>
</organism>
<protein>
    <submittedName>
        <fullName evidence="4">Autotransporter outer membrane beta-barrel domain-containing protein</fullName>
    </submittedName>
</protein>
<reference evidence="4" key="1">
    <citation type="journal article" date="2022" name="Proc. Natl. Acad. Sci. U.S.A.">
        <title>Identification of the Bartonella autotransporter CFA as a protective antigen and hypervariable target of neutralizing antibodies in mice.</title>
        <authorList>
            <person name="Siewert L.K."/>
            <person name="Korotaev A."/>
            <person name="Sedzicki J."/>
            <person name="Fromm K."/>
            <person name="Pinschewer D.D."/>
            <person name="Dehio C."/>
        </authorList>
    </citation>
    <scope>NUCLEOTIDE SEQUENCE</scope>
    <source>
        <strain evidence="4">IBS296</strain>
    </source>
</reference>
<evidence type="ECO:0000256" key="1">
    <source>
        <dbReference type="SAM" id="MobiDB-lite"/>
    </source>
</evidence>
<dbReference type="InterPro" id="IPR012332">
    <property type="entry name" value="Autotransporter_pectin_lyase_C"/>
</dbReference>
<evidence type="ECO:0000313" key="4">
    <source>
        <dbReference type="EMBL" id="USP03581.1"/>
    </source>
</evidence>
<sequence length="1036" mass="111086">MKKSLLLCTVSGVLLYSYSNLSYALNATTTPPSTGDYTPGSSKAQPASTITTPTGKDNPTSSFSSKENPPTTVPSKSSPLEKPASSMKQTSENSTSKQGSSDAPKPEAKSPSKEIVATDEVAASGTPRTLTQTSGDSATTLKAQTTANVQSTPIKPQSTGNDVTRSTTKGPQEPTTTDISSPAGETLQLAQVGTKPTETGTGAKSRRRQGAEESPSTKPSTKENSPNFPVSSTQSEPKKPATGVPPTLVKQVPAQPVDVKPVLEKKVPEQPIAAQPEKPMQIEEVQSGIRAVNGETVALHNAKIYDRNLAVIAEGKNSVIKIVEGTVTANFIALAASDGGAVYATGVAVTTVSAGLVNTNATINLKDSTVHVTGDYAASGIIFLSNPYIPRERYTRSAEKKANADNAIQEQNLANQVNLNNTKLFVKNGVGISIYGADMSAEISLKNSEIHADVLLKNTKEKGNSAHPFTLTADHSFLEGRVRTLAENKTVFDLKNHTKWFLKENKNVLDDDKNQSDYKQFGVNEKSYSNLSRLSITDSSVVFDKPIAGYYQTLFVGPKSQQGGETSNKPVAYSATGTAEIHLNTKWSSHSPVREQETDRVVIDGDVSGSTIVHINLLEKDQKITDSSSIWGEHMASLPSETHGISVIQVSGKANENSFKLAGEYITMGGLPYKYVLTAYAPGASHANQNLFGKNDNNFWDYRLQNAYIDKDKQIRALLPQVANYLVTPSALFSAGFSDVNNQNALLDNMRATVFGAENNKKKGIFFSSYGEKVTLFSNRDPLHYGYGADVNYTALQGGVVLATLESKDISTHFGLVGTYGKLAFTPKDMEDSEKTALDKWSLTAYSGIQHSSGLYVNTLLSYGKLKGNITTALVGNAAKLDGTEMLSASATVGQKLATSSKGLMFEPQAQLVYQNLLFNVFSDANNLEVDMGNPRQWLVRLGGRLTQTLTTTEEKNAISLYSKLNVLKAFGDGGTIKIADTFYLDPTGSSIEGGIGVNAYLSQNIAFHGDISYRQKLQKAGVSGTNFSGGIRYHF</sequence>
<dbReference type="SUPFAM" id="SSF51126">
    <property type="entry name" value="Pectin lyase-like"/>
    <property type="match status" value="1"/>
</dbReference>
<dbReference type="Gene3D" id="2.160.20.20">
    <property type="match status" value="1"/>
</dbReference>